<accession>A0A9Q0GVH0</accession>
<sequence length="184" mass="18994">MPLSAVSGGGASMGLDCQIEGGSNLEGNPLVDLGRFIGFSYRDPNPRIAILEPNNGRFSDAVAITSVVIAAATASVNAMDRASVGHRPAQKSSRWSHREKGKGVAVEIPPTVGVSTARDVHALDTRPGVQSPSNGVDRDAAVPQSGVCSFASVTVGVPDLSALPDVTVGNRPSIRALNDLQSQR</sequence>
<protein>
    <submittedName>
        <fullName evidence="2">Uncharacterized protein</fullName>
    </submittedName>
</protein>
<evidence type="ECO:0000313" key="3">
    <source>
        <dbReference type="Proteomes" id="UP001141806"/>
    </source>
</evidence>
<keyword evidence="3" id="KW-1185">Reference proteome</keyword>
<dbReference type="Proteomes" id="UP001141806">
    <property type="component" value="Unassembled WGS sequence"/>
</dbReference>
<gene>
    <name evidence="2" type="ORF">NE237_011336</name>
</gene>
<dbReference type="EMBL" id="JAMYWD010000011">
    <property type="protein sequence ID" value="KAJ4954553.1"/>
    <property type="molecule type" value="Genomic_DNA"/>
</dbReference>
<dbReference type="AlphaFoldDB" id="A0A9Q0GVH0"/>
<organism evidence="2 3">
    <name type="scientific">Protea cynaroides</name>
    <dbReference type="NCBI Taxonomy" id="273540"/>
    <lineage>
        <taxon>Eukaryota</taxon>
        <taxon>Viridiplantae</taxon>
        <taxon>Streptophyta</taxon>
        <taxon>Embryophyta</taxon>
        <taxon>Tracheophyta</taxon>
        <taxon>Spermatophyta</taxon>
        <taxon>Magnoliopsida</taxon>
        <taxon>Proteales</taxon>
        <taxon>Proteaceae</taxon>
        <taxon>Protea</taxon>
    </lineage>
</organism>
<name>A0A9Q0GVH0_9MAGN</name>
<feature type="region of interest" description="Disordered" evidence="1">
    <location>
        <begin position="82"/>
        <end position="103"/>
    </location>
</feature>
<evidence type="ECO:0000256" key="1">
    <source>
        <dbReference type="SAM" id="MobiDB-lite"/>
    </source>
</evidence>
<evidence type="ECO:0000313" key="2">
    <source>
        <dbReference type="EMBL" id="KAJ4954553.1"/>
    </source>
</evidence>
<reference evidence="2" key="1">
    <citation type="journal article" date="2023" name="Plant J.">
        <title>The genome of the king protea, Protea cynaroides.</title>
        <authorList>
            <person name="Chang J."/>
            <person name="Duong T.A."/>
            <person name="Schoeman C."/>
            <person name="Ma X."/>
            <person name="Roodt D."/>
            <person name="Barker N."/>
            <person name="Li Z."/>
            <person name="Van de Peer Y."/>
            <person name="Mizrachi E."/>
        </authorList>
    </citation>
    <scope>NUCLEOTIDE SEQUENCE</scope>
    <source>
        <tissue evidence="2">Young leaves</tissue>
    </source>
</reference>
<proteinExistence type="predicted"/>
<comment type="caution">
    <text evidence="2">The sequence shown here is derived from an EMBL/GenBank/DDBJ whole genome shotgun (WGS) entry which is preliminary data.</text>
</comment>